<dbReference type="AlphaFoldDB" id="A0A1I2G7H3"/>
<evidence type="ECO:0000256" key="4">
    <source>
        <dbReference type="ARBA" id="ARBA00022741"/>
    </source>
</evidence>
<dbReference type="GO" id="GO:0006529">
    <property type="term" value="P:asparagine biosynthetic process"/>
    <property type="evidence" value="ECO:0007669"/>
    <property type="project" value="UniProtKB-KW"/>
</dbReference>
<dbReference type="SUPFAM" id="SSF52402">
    <property type="entry name" value="Adenine nucleotide alpha hydrolases-like"/>
    <property type="match status" value="1"/>
</dbReference>
<comment type="similarity">
    <text evidence="2">Belongs to the asparagine synthetase family.</text>
</comment>
<dbReference type="RefSeq" id="WP_026635518.1">
    <property type="nucleotide sequence ID" value="NZ_FONH01000008.1"/>
</dbReference>
<dbReference type="InterPro" id="IPR014729">
    <property type="entry name" value="Rossmann-like_a/b/a_fold"/>
</dbReference>
<accession>A0A1I2G7H3</accession>
<dbReference type="CDD" id="cd00712">
    <property type="entry name" value="AsnB"/>
    <property type="match status" value="1"/>
</dbReference>
<dbReference type="EC" id="6.3.5.4" evidence="3"/>
<dbReference type="Pfam" id="PF13522">
    <property type="entry name" value="GATase_6"/>
    <property type="match status" value="1"/>
</dbReference>
<dbReference type="PANTHER" id="PTHR43284">
    <property type="entry name" value="ASPARAGINE SYNTHETASE (GLUTAMINE-HYDROLYZING)"/>
    <property type="match status" value="1"/>
</dbReference>
<dbReference type="GO" id="GO:0004066">
    <property type="term" value="F:asparagine synthase (glutamine-hydrolyzing) activity"/>
    <property type="evidence" value="ECO:0007669"/>
    <property type="project" value="UniProtKB-EC"/>
</dbReference>
<gene>
    <name evidence="12" type="ORF">SAMN02799615_02510</name>
</gene>
<dbReference type="InterPro" id="IPR051786">
    <property type="entry name" value="ASN_synthetase/amidase"/>
</dbReference>
<keyword evidence="6 8" id="KW-0315">Glutamine amidotransferase</keyword>
<dbReference type="Gene3D" id="3.60.20.10">
    <property type="entry name" value="Glutamine Phosphoribosylpyrophosphate, subunit 1, domain 1"/>
    <property type="match status" value="1"/>
</dbReference>
<dbReference type="NCBIfam" id="TIGR01536">
    <property type="entry name" value="asn_synth_AEB"/>
    <property type="match status" value="1"/>
</dbReference>
<evidence type="ECO:0000259" key="11">
    <source>
        <dbReference type="PROSITE" id="PS51278"/>
    </source>
</evidence>
<dbReference type="InterPro" id="IPR029055">
    <property type="entry name" value="Ntn_hydrolases_N"/>
</dbReference>
<dbReference type="EMBL" id="FONH01000008">
    <property type="protein sequence ID" value="SFF13148.1"/>
    <property type="molecule type" value="Genomic_DNA"/>
</dbReference>
<evidence type="ECO:0000256" key="9">
    <source>
        <dbReference type="PIRSR" id="PIRSR001589-2"/>
    </source>
</evidence>
<dbReference type="InterPro" id="IPR001962">
    <property type="entry name" value="Asn_synthase"/>
</dbReference>
<dbReference type="InterPro" id="IPR033738">
    <property type="entry name" value="AsnB_N"/>
</dbReference>
<keyword evidence="8" id="KW-0061">Asparagine biosynthesis</keyword>
<keyword evidence="13" id="KW-1185">Reference proteome</keyword>
<dbReference type="CDD" id="cd01991">
    <property type="entry name" value="Asn_synthase_B_C"/>
    <property type="match status" value="1"/>
</dbReference>
<evidence type="ECO:0000256" key="8">
    <source>
        <dbReference type="PIRSR" id="PIRSR001589-1"/>
    </source>
</evidence>
<feature type="binding site" evidence="9">
    <location>
        <position position="304"/>
    </location>
    <ligand>
        <name>ATP</name>
        <dbReference type="ChEBI" id="CHEBI:30616"/>
    </ligand>
</feature>
<name>A0A1I2G7H3_9GAMM</name>
<evidence type="ECO:0000256" key="6">
    <source>
        <dbReference type="ARBA" id="ARBA00022962"/>
    </source>
</evidence>
<sequence>MCGIAGLWIPAGAPRERLERQALAMTTRLLHRGPDDGGVWSDEASGIALAQRRLAIIDLSPAGHQPMHSACGRYAAVFNGEIYNHLDLRARLAAEGQAPMWRGHSDTETLVACIAAWGLEPALQACIGMFALALWDRRERSLALARDRLGEKPLYYGWQGDALLFGSELKALKAYEGFRPDVDRDALTLLLRHNCVPAPYSIYRGIAKLRPGHVLRLQAGGPRDAEPQPYWRYNDVVAAGLAEPFFGSDRDAIDALETQIAQSVRAQMLADVPLGAFLSGGIDSSTIVALMQKQSGRPVKTFTIGFGEDGYDEATHAKAVAAHLGTEHTELYVRPEDALAVIPKLPSMYCEPFADSSQIPTYLVSQLARRHVTVALSGDAGDELFGGYNRYLAARRVWERMQRLPSFVRHAAAGALRAVPPATWDRWYERARVLLPKRMHVATPGDKAQKLAGVLALSSGEQFFHQLTSQWSDPENLVQGAAEPSTLLTDPQAWPQTDSFEHWMMAMDAQAYMADDILVKVDRAAMANSLETRVPLLDPRVVALAWRMPLHLKIRDGQGKWLLRQVLYRHVPKELIERPKQGFGVPLDSWLRGPLRDWAESLLDEGRLRREGYLRHAPIRRVWNEHLSGKRNWQHQLWNVLMFQAWLGAEQGETA</sequence>
<reference evidence="13" key="1">
    <citation type="submission" date="2016-10" db="EMBL/GenBank/DDBJ databases">
        <authorList>
            <person name="Varghese N."/>
            <person name="Submissions S."/>
        </authorList>
    </citation>
    <scope>NUCLEOTIDE SEQUENCE [LARGE SCALE GENOMIC DNA]</scope>
    <source>
        <strain evidence="13">UNC178MFTsu3.1</strain>
    </source>
</reference>
<feature type="site" description="Important for beta-aspartyl-AMP intermediate formation" evidence="10">
    <location>
        <position position="379"/>
    </location>
</feature>
<evidence type="ECO:0000313" key="12">
    <source>
        <dbReference type="EMBL" id="SFF13148.1"/>
    </source>
</evidence>
<keyword evidence="5 9" id="KW-0067">ATP-binding</keyword>
<dbReference type="GO" id="GO:0005524">
    <property type="term" value="F:ATP binding"/>
    <property type="evidence" value="ECO:0007669"/>
    <property type="project" value="UniProtKB-KW"/>
</dbReference>
<dbReference type="Gene3D" id="3.40.50.620">
    <property type="entry name" value="HUPs"/>
    <property type="match status" value="2"/>
</dbReference>
<comment type="catalytic activity">
    <reaction evidence="7">
        <text>L-aspartate + L-glutamine + ATP + H2O = L-asparagine + L-glutamate + AMP + diphosphate + H(+)</text>
        <dbReference type="Rhea" id="RHEA:12228"/>
        <dbReference type="ChEBI" id="CHEBI:15377"/>
        <dbReference type="ChEBI" id="CHEBI:15378"/>
        <dbReference type="ChEBI" id="CHEBI:29985"/>
        <dbReference type="ChEBI" id="CHEBI:29991"/>
        <dbReference type="ChEBI" id="CHEBI:30616"/>
        <dbReference type="ChEBI" id="CHEBI:33019"/>
        <dbReference type="ChEBI" id="CHEBI:58048"/>
        <dbReference type="ChEBI" id="CHEBI:58359"/>
        <dbReference type="ChEBI" id="CHEBI:456215"/>
        <dbReference type="EC" id="6.3.5.4"/>
    </reaction>
</comment>
<dbReference type="PANTHER" id="PTHR43284:SF1">
    <property type="entry name" value="ASPARAGINE SYNTHETASE"/>
    <property type="match status" value="1"/>
</dbReference>
<keyword evidence="8" id="KW-0028">Amino-acid biosynthesis</keyword>
<evidence type="ECO:0000256" key="1">
    <source>
        <dbReference type="ARBA" id="ARBA00005187"/>
    </source>
</evidence>
<feature type="active site" description="For GATase activity" evidence="8">
    <location>
        <position position="2"/>
    </location>
</feature>
<dbReference type="PIRSF" id="PIRSF001589">
    <property type="entry name" value="Asn_synthetase_glu-h"/>
    <property type="match status" value="1"/>
</dbReference>
<protein>
    <recommendedName>
        <fullName evidence="3">asparagine synthase (glutamine-hydrolyzing)</fullName>
        <ecNumber evidence="3">6.3.5.4</ecNumber>
    </recommendedName>
</protein>
<evidence type="ECO:0000256" key="5">
    <source>
        <dbReference type="ARBA" id="ARBA00022840"/>
    </source>
</evidence>
<comment type="pathway">
    <text evidence="1">Amino-acid biosynthesis; L-asparagine biosynthesis; L-asparagine from L-aspartate (L-Gln route): step 1/1.</text>
</comment>
<dbReference type="InterPro" id="IPR006426">
    <property type="entry name" value="Asn_synth_AEB"/>
</dbReference>
<dbReference type="GO" id="GO:0005829">
    <property type="term" value="C:cytosol"/>
    <property type="evidence" value="ECO:0007669"/>
    <property type="project" value="TreeGrafter"/>
</dbReference>
<dbReference type="STRING" id="500610.SAMN02799615_02510"/>
<dbReference type="InterPro" id="IPR017932">
    <property type="entry name" value="GATase_2_dom"/>
</dbReference>
<evidence type="ECO:0000313" key="13">
    <source>
        <dbReference type="Proteomes" id="UP000199477"/>
    </source>
</evidence>
<feature type="binding site" evidence="9">
    <location>
        <position position="106"/>
    </location>
    <ligand>
        <name>L-glutamine</name>
        <dbReference type="ChEBI" id="CHEBI:58359"/>
    </ligand>
</feature>
<dbReference type="PROSITE" id="PS51278">
    <property type="entry name" value="GATASE_TYPE_2"/>
    <property type="match status" value="1"/>
</dbReference>
<organism evidence="12 13">
    <name type="scientific">Dyella marensis</name>
    <dbReference type="NCBI Taxonomy" id="500610"/>
    <lineage>
        <taxon>Bacteria</taxon>
        <taxon>Pseudomonadati</taxon>
        <taxon>Pseudomonadota</taxon>
        <taxon>Gammaproteobacteria</taxon>
        <taxon>Lysobacterales</taxon>
        <taxon>Rhodanobacteraceae</taxon>
        <taxon>Dyella</taxon>
    </lineage>
</organism>
<evidence type="ECO:0000256" key="3">
    <source>
        <dbReference type="ARBA" id="ARBA00012737"/>
    </source>
</evidence>
<dbReference type="SUPFAM" id="SSF56235">
    <property type="entry name" value="N-terminal nucleophile aminohydrolases (Ntn hydrolases)"/>
    <property type="match status" value="1"/>
</dbReference>
<evidence type="ECO:0000256" key="2">
    <source>
        <dbReference type="ARBA" id="ARBA00005752"/>
    </source>
</evidence>
<feature type="domain" description="Glutamine amidotransferase type-2" evidence="11">
    <location>
        <begin position="2"/>
        <end position="220"/>
    </location>
</feature>
<proteinExistence type="inferred from homology"/>
<dbReference type="Proteomes" id="UP000199477">
    <property type="component" value="Unassembled WGS sequence"/>
</dbReference>
<keyword evidence="4 9" id="KW-0547">Nucleotide-binding</keyword>
<evidence type="ECO:0000256" key="10">
    <source>
        <dbReference type="PIRSR" id="PIRSR001589-3"/>
    </source>
</evidence>
<feature type="binding site" evidence="9">
    <location>
        <begin position="377"/>
        <end position="378"/>
    </location>
    <ligand>
        <name>ATP</name>
        <dbReference type="ChEBI" id="CHEBI:30616"/>
    </ligand>
</feature>
<dbReference type="Pfam" id="PF00733">
    <property type="entry name" value="Asn_synthase"/>
    <property type="match status" value="1"/>
</dbReference>
<evidence type="ECO:0000256" key="7">
    <source>
        <dbReference type="ARBA" id="ARBA00048741"/>
    </source>
</evidence>